<dbReference type="InterPro" id="IPR029068">
    <property type="entry name" value="Glyas_Bleomycin-R_OHBP_Dase"/>
</dbReference>
<evidence type="ECO:0000313" key="3">
    <source>
        <dbReference type="Proteomes" id="UP000248132"/>
    </source>
</evidence>
<dbReference type="InterPro" id="IPR004360">
    <property type="entry name" value="Glyas_Fos-R_dOase_dom"/>
</dbReference>
<feature type="domain" description="VOC" evidence="1">
    <location>
        <begin position="4"/>
        <end position="128"/>
    </location>
</feature>
<name>A0A318XKH3_9FIRM</name>
<dbReference type="PROSITE" id="PS51819">
    <property type="entry name" value="VOC"/>
    <property type="match status" value="1"/>
</dbReference>
<dbReference type="SUPFAM" id="SSF54593">
    <property type="entry name" value="Glyoxalase/Bleomycin resistance protein/Dihydroxybiphenyl dioxygenase"/>
    <property type="match status" value="1"/>
</dbReference>
<dbReference type="Pfam" id="PF00903">
    <property type="entry name" value="Glyoxalase"/>
    <property type="match status" value="1"/>
</dbReference>
<reference evidence="2 3" key="1">
    <citation type="submission" date="2018-06" db="EMBL/GenBank/DDBJ databases">
        <title>Genomic Encyclopedia of Type Strains, Phase I: the one thousand microbial genomes (KMG-I) project.</title>
        <authorList>
            <person name="Kyrpides N."/>
        </authorList>
    </citation>
    <scope>NUCLEOTIDE SEQUENCE [LARGE SCALE GENOMIC DNA]</scope>
    <source>
        <strain evidence="2 3">DSM 19573</strain>
    </source>
</reference>
<dbReference type="AlphaFoldDB" id="A0A318XKH3"/>
<gene>
    <name evidence="2" type="ORF">LY28_01645</name>
</gene>
<accession>A0A318XKH3</accession>
<keyword evidence="2" id="KW-0456">Lyase</keyword>
<evidence type="ECO:0000259" key="1">
    <source>
        <dbReference type="PROSITE" id="PS51819"/>
    </source>
</evidence>
<evidence type="ECO:0000313" key="2">
    <source>
        <dbReference type="EMBL" id="PYG87935.1"/>
    </source>
</evidence>
<organism evidence="2 3">
    <name type="scientific">Ruminiclostridium sufflavum DSM 19573</name>
    <dbReference type="NCBI Taxonomy" id="1121337"/>
    <lineage>
        <taxon>Bacteria</taxon>
        <taxon>Bacillati</taxon>
        <taxon>Bacillota</taxon>
        <taxon>Clostridia</taxon>
        <taxon>Eubacteriales</taxon>
        <taxon>Oscillospiraceae</taxon>
        <taxon>Ruminiclostridium</taxon>
    </lineage>
</organism>
<dbReference type="CDD" id="cd06587">
    <property type="entry name" value="VOC"/>
    <property type="match status" value="1"/>
</dbReference>
<dbReference type="GO" id="GO:0016829">
    <property type="term" value="F:lyase activity"/>
    <property type="evidence" value="ECO:0007669"/>
    <property type="project" value="UniProtKB-KW"/>
</dbReference>
<proteinExistence type="predicted"/>
<keyword evidence="3" id="KW-1185">Reference proteome</keyword>
<dbReference type="InterPro" id="IPR037523">
    <property type="entry name" value="VOC_core"/>
</dbReference>
<comment type="caution">
    <text evidence="2">The sequence shown here is derived from an EMBL/GenBank/DDBJ whole genome shotgun (WGS) entry which is preliminary data.</text>
</comment>
<dbReference type="RefSeq" id="WP_110461687.1">
    <property type="nucleotide sequence ID" value="NZ_QKMR01000008.1"/>
</dbReference>
<dbReference type="Gene3D" id="3.10.180.10">
    <property type="entry name" value="2,3-Dihydroxybiphenyl 1,2-Dioxygenase, domain 1"/>
    <property type="match status" value="1"/>
</dbReference>
<protein>
    <submittedName>
        <fullName evidence="2">Putative enzyme related to lactoylglutathione lyase</fullName>
    </submittedName>
</protein>
<dbReference type="OrthoDB" id="9788468at2"/>
<dbReference type="Proteomes" id="UP000248132">
    <property type="component" value="Unassembled WGS sequence"/>
</dbReference>
<dbReference type="EMBL" id="QKMR01000008">
    <property type="protein sequence ID" value="PYG87935.1"/>
    <property type="molecule type" value="Genomic_DNA"/>
</dbReference>
<sequence>MIKSINHFSVNVKNKALTLKFYGEFLKLERLQDIEMEDHRLIYFLLPGGIKLEFIEYYFSTGEIVTPFTAKGMFRHLAFEVSDIKQVAKDIEFYGGLIMQPPKWVERLGLIGMLATDPNGCELEFVQLSN</sequence>